<evidence type="ECO:0000256" key="3">
    <source>
        <dbReference type="ARBA" id="ARBA00022679"/>
    </source>
</evidence>
<feature type="active site" description="Proton donor; for dehydratase activity" evidence="5">
    <location>
        <position position="1090"/>
    </location>
</feature>
<dbReference type="SUPFAM" id="SSF53901">
    <property type="entry name" value="Thiolase-like"/>
    <property type="match status" value="1"/>
</dbReference>
<dbReference type="PANTHER" id="PTHR43775:SF37">
    <property type="entry name" value="SI:DKEY-61P9.11"/>
    <property type="match status" value="1"/>
</dbReference>
<dbReference type="InterPro" id="IPR014030">
    <property type="entry name" value="Ketoacyl_synth_N"/>
</dbReference>
<protein>
    <submittedName>
        <fullName evidence="8">Polyketide synthase</fullName>
    </submittedName>
</protein>
<dbReference type="Gene3D" id="3.40.47.10">
    <property type="match status" value="1"/>
</dbReference>
<feature type="active site" description="Proton acceptor; for dehydratase activity" evidence="5">
    <location>
        <position position="924"/>
    </location>
</feature>
<dbReference type="Pfam" id="PF00550">
    <property type="entry name" value="PP-binding"/>
    <property type="match status" value="1"/>
</dbReference>
<dbReference type="InterPro" id="IPR036291">
    <property type="entry name" value="NAD(P)-bd_dom_sf"/>
</dbReference>
<dbReference type="PROSITE" id="PS52019">
    <property type="entry name" value="PKS_MFAS_DH"/>
    <property type="match status" value="1"/>
</dbReference>
<keyword evidence="4" id="KW-0511">Multifunctional enzyme</keyword>
<dbReference type="SMART" id="SM00822">
    <property type="entry name" value="PKS_KR"/>
    <property type="match status" value="1"/>
</dbReference>
<evidence type="ECO:0000313" key="9">
    <source>
        <dbReference type="Proteomes" id="UP000305948"/>
    </source>
</evidence>
<dbReference type="Pfam" id="PF16197">
    <property type="entry name" value="KAsynt_C_assoc"/>
    <property type="match status" value="1"/>
</dbReference>
<dbReference type="InterPro" id="IPR001227">
    <property type="entry name" value="Ac_transferase_dom_sf"/>
</dbReference>
<dbReference type="Pfam" id="PF08659">
    <property type="entry name" value="KR"/>
    <property type="match status" value="1"/>
</dbReference>
<dbReference type="InterPro" id="IPR049551">
    <property type="entry name" value="PKS_DH_C"/>
</dbReference>
<dbReference type="SUPFAM" id="SSF55048">
    <property type="entry name" value="Probable ACP-binding domain of malonyl-CoA ACP transacylase"/>
    <property type="match status" value="1"/>
</dbReference>
<dbReference type="CDD" id="cd00833">
    <property type="entry name" value="PKS"/>
    <property type="match status" value="1"/>
</dbReference>
<dbReference type="GO" id="GO:0006633">
    <property type="term" value="P:fatty acid biosynthetic process"/>
    <property type="evidence" value="ECO:0007669"/>
    <property type="project" value="TreeGrafter"/>
</dbReference>
<evidence type="ECO:0000259" key="6">
    <source>
        <dbReference type="PROSITE" id="PS52004"/>
    </source>
</evidence>
<dbReference type="SUPFAM" id="SSF51735">
    <property type="entry name" value="NAD(P)-binding Rossmann-fold domains"/>
    <property type="match status" value="2"/>
</dbReference>
<evidence type="ECO:0000256" key="2">
    <source>
        <dbReference type="ARBA" id="ARBA00022553"/>
    </source>
</evidence>
<gene>
    <name evidence="8" type="ORF">OE88DRAFT_451435</name>
</gene>
<dbReference type="Gene3D" id="3.40.366.10">
    <property type="entry name" value="Malonyl-Coenzyme A Acyl Carrier Protein, domain 2"/>
    <property type="match status" value="1"/>
</dbReference>
<feature type="region of interest" description="C-terminal hotdog fold" evidence="5">
    <location>
        <begin position="1025"/>
        <end position="1179"/>
    </location>
</feature>
<dbReference type="InterPro" id="IPR016036">
    <property type="entry name" value="Malonyl_transacylase_ACP-bd"/>
</dbReference>
<dbReference type="Pfam" id="PF21089">
    <property type="entry name" value="PKS_DH_N"/>
    <property type="match status" value="1"/>
</dbReference>
<keyword evidence="9" id="KW-1185">Reference proteome</keyword>
<evidence type="ECO:0000256" key="4">
    <source>
        <dbReference type="ARBA" id="ARBA00023268"/>
    </source>
</evidence>
<dbReference type="InterPro" id="IPR013120">
    <property type="entry name" value="FAR_NAD-bd"/>
</dbReference>
<dbReference type="SUPFAM" id="SSF52151">
    <property type="entry name" value="FabD/lysophospholipase-like"/>
    <property type="match status" value="1"/>
</dbReference>
<dbReference type="Gene3D" id="3.40.50.720">
    <property type="entry name" value="NAD(P)-binding Rossmann-like Domain"/>
    <property type="match status" value="2"/>
</dbReference>
<dbReference type="Pfam" id="PF14765">
    <property type="entry name" value="PS-DH"/>
    <property type="match status" value="1"/>
</dbReference>
<dbReference type="PROSITE" id="PS52004">
    <property type="entry name" value="KS3_2"/>
    <property type="match status" value="1"/>
</dbReference>
<keyword evidence="3" id="KW-0808">Transferase</keyword>
<dbReference type="Pfam" id="PF00109">
    <property type="entry name" value="ketoacyl-synt"/>
    <property type="match status" value="1"/>
</dbReference>
<dbReference type="SMART" id="SM00827">
    <property type="entry name" value="PKS_AT"/>
    <property type="match status" value="1"/>
</dbReference>
<dbReference type="PANTHER" id="PTHR43775">
    <property type="entry name" value="FATTY ACID SYNTHASE"/>
    <property type="match status" value="1"/>
</dbReference>
<dbReference type="InterPro" id="IPR016035">
    <property type="entry name" value="Acyl_Trfase/lysoPLipase"/>
</dbReference>
<dbReference type="STRING" id="5364.A0A5C3MVW0"/>
<dbReference type="EMBL" id="ML213517">
    <property type="protein sequence ID" value="TFK49005.1"/>
    <property type="molecule type" value="Genomic_DNA"/>
</dbReference>
<dbReference type="Proteomes" id="UP000305948">
    <property type="component" value="Unassembled WGS sequence"/>
</dbReference>
<dbReference type="InterPro" id="IPR036736">
    <property type="entry name" value="ACP-like_sf"/>
</dbReference>
<feature type="region of interest" description="N-terminal hotdog fold" evidence="5">
    <location>
        <begin position="886"/>
        <end position="1011"/>
    </location>
</feature>
<feature type="domain" description="PKS/mFAS DH" evidence="7">
    <location>
        <begin position="886"/>
        <end position="1179"/>
    </location>
</feature>
<organism evidence="8 9">
    <name type="scientific">Heliocybe sulcata</name>
    <dbReference type="NCBI Taxonomy" id="5364"/>
    <lineage>
        <taxon>Eukaryota</taxon>
        <taxon>Fungi</taxon>
        <taxon>Dikarya</taxon>
        <taxon>Basidiomycota</taxon>
        <taxon>Agaricomycotina</taxon>
        <taxon>Agaricomycetes</taxon>
        <taxon>Gloeophyllales</taxon>
        <taxon>Gloeophyllaceae</taxon>
        <taxon>Heliocybe</taxon>
    </lineage>
</organism>
<keyword evidence="2" id="KW-0597">Phosphoprotein</keyword>
<dbReference type="OrthoDB" id="329835at2759"/>
<feature type="domain" description="Ketosynthase family 3 (KS3)" evidence="6">
    <location>
        <begin position="8"/>
        <end position="429"/>
    </location>
</feature>
<dbReference type="InterPro" id="IPR020807">
    <property type="entry name" value="PKS_DH"/>
</dbReference>
<dbReference type="SUPFAM" id="SSF47336">
    <property type="entry name" value="ACP-like"/>
    <property type="match status" value="1"/>
</dbReference>
<dbReference type="InterPro" id="IPR050091">
    <property type="entry name" value="PKS_NRPS_Biosynth_Enz"/>
</dbReference>
<dbReference type="InterPro" id="IPR016039">
    <property type="entry name" value="Thiolase-like"/>
</dbReference>
<name>A0A5C3MVW0_9AGAM</name>
<dbReference type="InterPro" id="IPR057326">
    <property type="entry name" value="KR_dom"/>
</dbReference>
<dbReference type="SMART" id="SM00826">
    <property type="entry name" value="PKS_DH"/>
    <property type="match status" value="1"/>
</dbReference>
<keyword evidence="1" id="KW-0596">Phosphopantetheine</keyword>
<accession>A0A5C3MVW0</accession>
<dbReference type="InterPro" id="IPR049552">
    <property type="entry name" value="PKS_DH_N"/>
</dbReference>
<sequence>MSAPRSGCIPIAIVGIAAELSAGANNTGNLDYASFCEFLFNKGESYEKIPVERFNIEHLRGNALGRVVPDTGSFLKNLSLFDYFEFGITGRDAHLMPVSTRKLIETTFLSLVDSGIDYRGKNVGCYMSGVAHDLYAVSGHDDAEARASLAYAPSTIANRVSYHLDLRGPTVPVDTACSSSLYATHLAVQALRNGECEAAVVGGSQINHRFAEWLTYSQVTGVLAPDGKCKPFDASANGFSRSEGVVSVVLKPLEAALRDGDKIYGSILGTGVNSSGQLAPIHAPVAEAQKDAMQRAFRQAERSPRDVDFIESHTTGTAQGDPTEVNWIGAEFSRADELVMGSLKGNLGHLEITSFLASLCKVSLIFKTGMIPPNVNLKTRNPKIKWNEYRIRVPTEPEPLKCRAPTGQSLIAMTSSGIGGANGHCVLESPPVRPAKENTFWRVDMSHIPAVLLAGGLSPRSTKDIGENIKGTYSDEIRHQLTRLYGRRARSMPWRSFAVAMDGKISQFAEPTLSHTSSVPLVFVFSGQGPQYFDMGRELFKTNAVFHSTILELDEVYERVMGKSLMRSTGVFSDTLQEDGLGEIWPIAITLPALTMVQIALFDTLVSLGIKPNAVIGHSAGETAVLYASGSGSKALAMELAIARGKAMSLLEEADGTMAAVNCSEEQGREIIASVISEAGFGSLEIGCYNTPGAITLSGKASHIDLAVQTAEAKGIFARRLRTRIPVHSAMMDICKEEYQKLVGDVFSRYPIEAPSVEIYSTESGEFFTKALNAQYFWDNTRGPVRFAEATKVLHGRHPDAVYIELGPHPVLSGYLSSMVGKDTPVLCPVRRPKKGQSAVELYGLVEFIGKLMVAGYHAIDFDRLSGCYTETELPQTPYPFARRDVPYVGVSREITRMRQHRNGPLNYPQLQVNVKTHPALAEHVIKDEPIMPAAGYLEMALEFGARRLYDVEFISIIALSFERPTPVDIKLEGYKWSVLSAAPTDIAKKWPLQYDRLHAKGYLSMDGLTESPAPLELEPILSRLTPVEMKNFYDGFANFAQYGPMYQRVKACYRGLDAQGREEVLVEVRGDEGDIPDLDEYHLHPAILDGALHVMVHPILTCCWDKTRYYLPAKVGAFTVHDALFEKPFPKTVFAHGTMSAWSPEAITYDFTIVRADGVALCTIESMEVARHGHIPEKVDKRFEVVDVPTEIKLPRVLTNGHGNGHAEPNGDVSDEEVTMNGEVPHDKEDVVVFEYTRGVEMEIQRRIMALDPTARLTIVFTASAGLDGHAVLGFSRSLGKEYPFWTVRSAVFPVSWTAKERSGSVHRLLQDDCEGEVYVQEDGTVHVPRIVPSEPPAASAVFQAALPWAYDGTQVKQISVPRVPRTHVLVNVTGVSQVSSRLWAFIGKPSGESRCVAGIANGQVSNIAVVHSGSIIDVHGSWVPPVFAQAVAVLSVGAARFAHPERLSGTSVFVTHADTDIGRALLDLYSALGLRVSSCPAAPTFADLQAVTALRPTFIVTGSEDPAEIQVFDDHIASGGKVFPWSDAKRGIPVVLSTDPWAIGDALKIASPYHLDSNVTYTEPLRTVRDAMPDEVSLHMDILSPLKAYVLLGGLGSLGLEIALWMYLQGARNIVLTSRAGRASITERGSALSKRILKYLDSLSDLSLQTVAADAVSLDDVRRVVQGLNKPLGGCMILSAALIDRTFTAQTAETFEAPFPPKVGAFQVLEQAIDVERLDFLVTVSSVSAMFGNAGQTNYASANTALAGLTKKYKNAFCMVCPAIVDSAIALKGDDDDVYRRRLRHLTDWGMTASELCTYLGDGIRKLSHGTVWQYVPNFDWPKVAANMGSSPVFQHLLPETSAASAEDTQGSSSIKDIICQLLEVAPDDVAPDVPLTAYGLDSLSATSLSSALAPIVAISQIQLLADVTLQQLEARAEEAAPVKASAGEAQVSQTQDPSHELFAMVEKFSADFPVVEPANDIASKSNDQVILITGTRGSLGAHMLARLLQVPHVTKIFALLRKSDSGRSTLDLQQEAVGTRGIDPVILNSDKLELFESDLTKPYLGLSEEIYERIRTNVSHVVHIGWNINLAVPLKTFETDVRGLRALIDLAATARNGKPARLVYASTAGIFRQLEYVSDMCSPIKESALPDPKISLGSGYSESKWVSERILDNAMQKIPGFTATTVRIHQLTGGLNGAWKPSEWFPAMVAASFALGCFPTGTDVSATVATLSRHILTSESQSISWLPADTAATAMLDMLDCKDPIVHLRHPKPISWNDMAMPMARLLDVTTVPFAEWLARLEHEWKTLGIRKISPYLDPAIRIINLYRTVCPPDHPARGITESNGAMPVLSIDKALSASPTLQSPDLPQLRQDDFAKWCTYWRYIGALPRN</sequence>
<dbReference type="Pfam" id="PF00698">
    <property type="entry name" value="Acyl_transf_1"/>
    <property type="match status" value="1"/>
</dbReference>
<dbReference type="InterPro" id="IPR049900">
    <property type="entry name" value="PKS_mFAS_DH"/>
</dbReference>
<evidence type="ECO:0000256" key="1">
    <source>
        <dbReference type="ARBA" id="ARBA00022450"/>
    </source>
</evidence>
<evidence type="ECO:0000313" key="8">
    <source>
        <dbReference type="EMBL" id="TFK49005.1"/>
    </source>
</evidence>
<dbReference type="InterPro" id="IPR014031">
    <property type="entry name" value="Ketoacyl_synth_C"/>
</dbReference>
<dbReference type="InterPro" id="IPR042104">
    <property type="entry name" value="PKS_dehydratase_sf"/>
</dbReference>
<dbReference type="Gene3D" id="3.10.129.110">
    <property type="entry name" value="Polyketide synthase dehydratase"/>
    <property type="match status" value="1"/>
</dbReference>
<dbReference type="GO" id="GO:0004312">
    <property type="term" value="F:fatty acid synthase activity"/>
    <property type="evidence" value="ECO:0007669"/>
    <property type="project" value="TreeGrafter"/>
</dbReference>
<dbReference type="Pfam" id="PF07993">
    <property type="entry name" value="NAD_binding_4"/>
    <property type="match status" value="1"/>
</dbReference>
<reference evidence="8 9" key="1">
    <citation type="journal article" date="2019" name="Nat. Ecol. Evol.">
        <title>Megaphylogeny resolves global patterns of mushroom evolution.</title>
        <authorList>
            <person name="Varga T."/>
            <person name="Krizsan K."/>
            <person name="Foldi C."/>
            <person name="Dima B."/>
            <person name="Sanchez-Garcia M."/>
            <person name="Sanchez-Ramirez S."/>
            <person name="Szollosi G.J."/>
            <person name="Szarkandi J.G."/>
            <person name="Papp V."/>
            <person name="Albert L."/>
            <person name="Andreopoulos W."/>
            <person name="Angelini C."/>
            <person name="Antonin V."/>
            <person name="Barry K.W."/>
            <person name="Bougher N.L."/>
            <person name="Buchanan P."/>
            <person name="Buyck B."/>
            <person name="Bense V."/>
            <person name="Catcheside P."/>
            <person name="Chovatia M."/>
            <person name="Cooper J."/>
            <person name="Damon W."/>
            <person name="Desjardin D."/>
            <person name="Finy P."/>
            <person name="Geml J."/>
            <person name="Haridas S."/>
            <person name="Hughes K."/>
            <person name="Justo A."/>
            <person name="Karasinski D."/>
            <person name="Kautmanova I."/>
            <person name="Kiss B."/>
            <person name="Kocsube S."/>
            <person name="Kotiranta H."/>
            <person name="LaButti K.M."/>
            <person name="Lechner B.E."/>
            <person name="Liimatainen K."/>
            <person name="Lipzen A."/>
            <person name="Lukacs Z."/>
            <person name="Mihaltcheva S."/>
            <person name="Morgado L.N."/>
            <person name="Niskanen T."/>
            <person name="Noordeloos M.E."/>
            <person name="Ohm R.A."/>
            <person name="Ortiz-Santana B."/>
            <person name="Ovrebo C."/>
            <person name="Racz N."/>
            <person name="Riley R."/>
            <person name="Savchenko A."/>
            <person name="Shiryaev A."/>
            <person name="Soop K."/>
            <person name="Spirin V."/>
            <person name="Szebenyi C."/>
            <person name="Tomsovsky M."/>
            <person name="Tulloss R.E."/>
            <person name="Uehling J."/>
            <person name="Grigoriev I.V."/>
            <person name="Vagvolgyi C."/>
            <person name="Papp T."/>
            <person name="Martin F.M."/>
            <person name="Miettinen O."/>
            <person name="Hibbett D.S."/>
            <person name="Nagy L.G."/>
        </authorList>
    </citation>
    <scope>NUCLEOTIDE SEQUENCE [LARGE SCALE GENOMIC DNA]</scope>
    <source>
        <strain evidence="8 9">OMC1185</strain>
    </source>
</reference>
<evidence type="ECO:0000259" key="7">
    <source>
        <dbReference type="PROSITE" id="PS52019"/>
    </source>
</evidence>
<dbReference type="InterPro" id="IPR013968">
    <property type="entry name" value="PKS_KR"/>
</dbReference>
<dbReference type="InterPro" id="IPR009081">
    <property type="entry name" value="PP-bd_ACP"/>
</dbReference>
<dbReference type="SMART" id="SM00825">
    <property type="entry name" value="PKS_KS"/>
    <property type="match status" value="1"/>
</dbReference>
<dbReference type="InterPro" id="IPR032821">
    <property type="entry name" value="PKS_assoc"/>
</dbReference>
<dbReference type="Gene3D" id="1.10.1200.10">
    <property type="entry name" value="ACP-like"/>
    <property type="match status" value="1"/>
</dbReference>
<dbReference type="InterPro" id="IPR014043">
    <property type="entry name" value="Acyl_transferase_dom"/>
</dbReference>
<proteinExistence type="predicted"/>
<dbReference type="Pfam" id="PF02801">
    <property type="entry name" value="Ketoacyl-synt_C"/>
    <property type="match status" value="1"/>
</dbReference>
<evidence type="ECO:0000256" key="5">
    <source>
        <dbReference type="PROSITE-ProRule" id="PRU01363"/>
    </source>
</evidence>
<dbReference type="GO" id="GO:0044550">
    <property type="term" value="P:secondary metabolite biosynthetic process"/>
    <property type="evidence" value="ECO:0007669"/>
    <property type="project" value="UniProtKB-ARBA"/>
</dbReference>
<dbReference type="InterPro" id="IPR020841">
    <property type="entry name" value="PKS_Beta-ketoAc_synthase_dom"/>
</dbReference>